<sequence length="324" mass="34371">MSKAIRISRTGGPEVLEYVDVEVGEPGPGQARVKQHACGINYIDVYFRTGLYPQQLPAGIGMEGAGVVEAVGEGVTHVKPGDRVAYAGHPPGAYAESRVMPAAPLVKLPDDIDFETGAAMMLQGMTVQYLLRRTHEVKAGDTILFHAAAGGVGLIACQWARALGVNLIGTVGSDDKAELAKAHGAAHVINYKTENFVERVKEITGGKGVPVVYDSIGKDTFTGSLDCLSPLGTMVSFGSASGPVPPFSLQELASRGSLFITRPTLFTYVAKREDLESTAKDLFDMVSSGKVKIEVNQRYALKDAAQAHIDLEARKTTGSSILLP</sequence>
<dbReference type="Pfam" id="PF08240">
    <property type="entry name" value="ADH_N"/>
    <property type="match status" value="1"/>
</dbReference>
<dbReference type="InterPro" id="IPR011032">
    <property type="entry name" value="GroES-like_sf"/>
</dbReference>
<dbReference type="SUPFAM" id="SSF50129">
    <property type="entry name" value="GroES-like"/>
    <property type="match status" value="1"/>
</dbReference>
<dbReference type="InterPro" id="IPR020843">
    <property type="entry name" value="ER"/>
</dbReference>
<evidence type="ECO:0000313" key="4">
    <source>
        <dbReference type="EMBL" id="MBK4738573.1"/>
    </source>
</evidence>
<reference evidence="4" key="1">
    <citation type="submission" date="2021-01" db="EMBL/GenBank/DDBJ databases">
        <title>Genome sequence of strain Noviherbaspirillum sp. DKR-6.</title>
        <authorList>
            <person name="Chaudhary D.K."/>
        </authorList>
    </citation>
    <scope>NUCLEOTIDE SEQUENCE</scope>
    <source>
        <strain evidence="4">DKR-6</strain>
    </source>
</reference>
<dbReference type="CDD" id="cd05286">
    <property type="entry name" value="QOR2"/>
    <property type="match status" value="1"/>
</dbReference>
<dbReference type="InterPro" id="IPR002364">
    <property type="entry name" value="Quin_OxRdtase/zeta-crystal_CS"/>
</dbReference>
<evidence type="ECO:0000256" key="2">
    <source>
        <dbReference type="ARBA" id="ARBA00023002"/>
    </source>
</evidence>
<feature type="domain" description="Enoyl reductase (ER)" evidence="3">
    <location>
        <begin position="11"/>
        <end position="322"/>
    </location>
</feature>
<keyword evidence="2" id="KW-0560">Oxidoreductase</keyword>
<comment type="caution">
    <text evidence="4">The sequence shown here is derived from an EMBL/GenBank/DDBJ whole genome shotgun (WGS) entry which is preliminary data.</text>
</comment>
<accession>A0A934SZH5</accession>
<proteinExistence type="predicted"/>
<dbReference type="NCBIfam" id="NF008024">
    <property type="entry name" value="PRK10754.1"/>
    <property type="match status" value="1"/>
</dbReference>
<keyword evidence="5" id="KW-1185">Reference proteome</keyword>
<dbReference type="InterPro" id="IPR047618">
    <property type="entry name" value="QOR-like"/>
</dbReference>
<dbReference type="GO" id="GO:0003960">
    <property type="term" value="F:quinone reductase (NADPH) activity"/>
    <property type="evidence" value="ECO:0007669"/>
    <property type="project" value="InterPro"/>
</dbReference>
<dbReference type="FunFam" id="3.40.50.720:FF:000053">
    <property type="entry name" value="Quinone oxidoreductase 1"/>
    <property type="match status" value="1"/>
</dbReference>
<organism evidence="4 5">
    <name type="scientific">Noviherbaspirillum pedocola</name>
    <dbReference type="NCBI Taxonomy" id="2801341"/>
    <lineage>
        <taxon>Bacteria</taxon>
        <taxon>Pseudomonadati</taxon>
        <taxon>Pseudomonadota</taxon>
        <taxon>Betaproteobacteria</taxon>
        <taxon>Burkholderiales</taxon>
        <taxon>Oxalobacteraceae</taxon>
        <taxon>Noviherbaspirillum</taxon>
    </lineage>
</organism>
<dbReference type="GO" id="GO:0070402">
    <property type="term" value="F:NADPH binding"/>
    <property type="evidence" value="ECO:0007669"/>
    <property type="project" value="TreeGrafter"/>
</dbReference>
<name>A0A934SZH5_9BURK</name>
<dbReference type="EMBL" id="JAEPBG010000023">
    <property type="protein sequence ID" value="MBK4738573.1"/>
    <property type="molecule type" value="Genomic_DNA"/>
</dbReference>
<dbReference type="SUPFAM" id="SSF51735">
    <property type="entry name" value="NAD(P)-binding Rossmann-fold domains"/>
    <property type="match status" value="1"/>
</dbReference>
<dbReference type="InterPro" id="IPR013154">
    <property type="entry name" value="ADH-like_N"/>
</dbReference>
<keyword evidence="1" id="KW-0521">NADP</keyword>
<dbReference type="GO" id="GO:0005829">
    <property type="term" value="C:cytosol"/>
    <property type="evidence" value="ECO:0007669"/>
    <property type="project" value="TreeGrafter"/>
</dbReference>
<dbReference type="RefSeq" id="WP_200597919.1">
    <property type="nucleotide sequence ID" value="NZ_JAEPBG010000023.1"/>
</dbReference>
<dbReference type="InterPro" id="IPR013149">
    <property type="entry name" value="ADH-like_C"/>
</dbReference>
<dbReference type="Proteomes" id="UP000622890">
    <property type="component" value="Unassembled WGS sequence"/>
</dbReference>
<gene>
    <name evidence="4" type="ORF">JJB74_28490</name>
</gene>
<dbReference type="AlphaFoldDB" id="A0A934SZH5"/>
<evidence type="ECO:0000259" key="3">
    <source>
        <dbReference type="SMART" id="SM00829"/>
    </source>
</evidence>
<dbReference type="PROSITE" id="PS01162">
    <property type="entry name" value="QOR_ZETA_CRYSTAL"/>
    <property type="match status" value="1"/>
</dbReference>
<dbReference type="Gene3D" id="3.90.180.10">
    <property type="entry name" value="Medium-chain alcohol dehydrogenases, catalytic domain"/>
    <property type="match status" value="1"/>
</dbReference>
<dbReference type="PANTHER" id="PTHR48106">
    <property type="entry name" value="QUINONE OXIDOREDUCTASE PIG3-RELATED"/>
    <property type="match status" value="1"/>
</dbReference>
<dbReference type="Pfam" id="PF00107">
    <property type="entry name" value="ADH_zinc_N"/>
    <property type="match status" value="1"/>
</dbReference>
<evidence type="ECO:0000313" key="5">
    <source>
        <dbReference type="Proteomes" id="UP000622890"/>
    </source>
</evidence>
<dbReference type="SMART" id="SM00829">
    <property type="entry name" value="PKS_ER"/>
    <property type="match status" value="1"/>
</dbReference>
<dbReference type="Gene3D" id="3.40.50.720">
    <property type="entry name" value="NAD(P)-binding Rossmann-like Domain"/>
    <property type="match status" value="1"/>
</dbReference>
<protein>
    <submittedName>
        <fullName evidence="4">Quinone oxidoreductase</fullName>
    </submittedName>
</protein>
<dbReference type="InterPro" id="IPR036291">
    <property type="entry name" value="NAD(P)-bd_dom_sf"/>
</dbReference>
<dbReference type="GO" id="GO:0035925">
    <property type="term" value="F:mRNA 3'-UTR AU-rich region binding"/>
    <property type="evidence" value="ECO:0007669"/>
    <property type="project" value="TreeGrafter"/>
</dbReference>
<dbReference type="PANTHER" id="PTHR48106:SF13">
    <property type="entry name" value="QUINONE OXIDOREDUCTASE-RELATED"/>
    <property type="match status" value="1"/>
</dbReference>
<evidence type="ECO:0000256" key="1">
    <source>
        <dbReference type="ARBA" id="ARBA00022857"/>
    </source>
</evidence>
<dbReference type="GO" id="GO:0008270">
    <property type="term" value="F:zinc ion binding"/>
    <property type="evidence" value="ECO:0007669"/>
    <property type="project" value="InterPro"/>
</dbReference>